<dbReference type="InterPro" id="IPR003779">
    <property type="entry name" value="CMD-like"/>
</dbReference>
<feature type="chain" id="PRO_5046578515" description="Carboxymuconolactone decarboxylase-like domain-containing protein" evidence="1">
    <location>
        <begin position="23"/>
        <end position="283"/>
    </location>
</feature>
<feature type="signal peptide" evidence="1">
    <location>
        <begin position="1"/>
        <end position="22"/>
    </location>
</feature>
<feature type="domain" description="Carboxymuconolactone decarboxylase-like" evidence="2">
    <location>
        <begin position="54"/>
        <end position="135"/>
    </location>
</feature>
<dbReference type="Pfam" id="PF02627">
    <property type="entry name" value="CMD"/>
    <property type="match status" value="2"/>
</dbReference>
<proteinExistence type="predicted"/>
<dbReference type="PANTHER" id="PTHR33570">
    <property type="entry name" value="4-CARBOXYMUCONOLACTONE DECARBOXYLASE FAMILY PROTEIN"/>
    <property type="match status" value="1"/>
</dbReference>
<evidence type="ECO:0000313" key="3">
    <source>
        <dbReference type="EMBL" id="KAK8838906.1"/>
    </source>
</evidence>
<keyword evidence="1" id="KW-0732">Signal</keyword>
<name>A0ABR2GZ07_9EUKA</name>
<dbReference type="InterPro" id="IPR029032">
    <property type="entry name" value="AhpD-like"/>
</dbReference>
<dbReference type="EMBL" id="JAPFFF010000053">
    <property type="protein sequence ID" value="KAK8838906.1"/>
    <property type="molecule type" value="Genomic_DNA"/>
</dbReference>
<feature type="domain" description="Carboxymuconolactone decarboxylase-like" evidence="2">
    <location>
        <begin position="191"/>
        <end position="268"/>
    </location>
</feature>
<protein>
    <recommendedName>
        <fullName evidence="2">Carboxymuconolactone decarboxylase-like domain-containing protein</fullName>
    </recommendedName>
</protein>
<dbReference type="InterPro" id="IPR052512">
    <property type="entry name" value="4CMD/NDH-1_regulator"/>
</dbReference>
<evidence type="ECO:0000256" key="1">
    <source>
        <dbReference type="SAM" id="SignalP"/>
    </source>
</evidence>
<keyword evidence="4" id="KW-1185">Reference proteome</keyword>
<dbReference type="Proteomes" id="UP001470230">
    <property type="component" value="Unassembled WGS sequence"/>
</dbReference>
<sequence length="283" mass="31577">MSLILSILLFNAVFPIFGLCEGEGTKSKREILAERKFEELYKGASIPQTIKDAEIYELVNKLVYGELYQQGQLSDKDREMITLATITTLQTNTVLRTHVYSALNSGLTPIEITETIFHCTPYIGVAKVLEAISMVNDVFKEKNIPLPESQSTVTEETRYDKGTEAQTAIFGDMGNVKPGEGEIRLGGSFLPDYCFGDFYTRTGLTLEQHELLTWVSIATLGGCESQLKSHTNGNKNLGKTQNYLIEVLTDMVPYIGYPRTLNALAIINDVYGQNTKNEKLHEI</sequence>
<comment type="caution">
    <text evidence="3">The sequence shown here is derived from an EMBL/GenBank/DDBJ whole genome shotgun (WGS) entry which is preliminary data.</text>
</comment>
<evidence type="ECO:0000313" key="4">
    <source>
        <dbReference type="Proteomes" id="UP001470230"/>
    </source>
</evidence>
<accession>A0ABR2GZ07</accession>
<organism evidence="3 4">
    <name type="scientific">Tritrichomonas musculus</name>
    <dbReference type="NCBI Taxonomy" id="1915356"/>
    <lineage>
        <taxon>Eukaryota</taxon>
        <taxon>Metamonada</taxon>
        <taxon>Parabasalia</taxon>
        <taxon>Tritrichomonadida</taxon>
        <taxon>Tritrichomonadidae</taxon>
        <taxon>Tritrichomonas</taxon>
    </lineage>
</organism>
<evidence type="ECO:0000259" key="2">
    <source>
        <dbReference type="Pfam" id="PF02627"/>
    </source>
</evidence>
<dbReference type="SUPFAM" id="SSF69118">
    <property type="entry name" value="AhpD-like"/>
    <property type="match status" value="1"/>
</dbReference>
<gene>
    <name evidence="3" type="ORF">M9Y10_032364</name>
</gene>
<reference evidence="3 4" key="1">
    <citation type="submission" date="2024-04" db="EMBL/GenBank/DDBJ databases">
        <title>Tritrichomonas musculus Genome.</title>
        <authorList>
            <person name="Alves-Ferreira E."/>
            <person name="Grigg M."/>
            <person name="Lorenzi H."/>
            <person name="Galac M."/>
        </authorList>
    </citation>
    <scope>NUCLEOTIDE SEQUENCE [LARGE SCALE GENOMIC DNA]</scope>
    <source>
        <strain evidence="3 4">EAF2021</strain>
    </source>
</reference>
<dbReference type="PANTHER" id="PTHR33570:SF2">
    <property type="entry name" value="CARBOXYMUCONOLACTONE DECARBOXYLASE-LIKE DOMAIN-CONTAINING PROTEIN"/>
    <property type="match status" value="1"/>
</dbReference>
<dbReference type="Gene3D" id="1.20.1290.10">
    <property type="entry name" value="AhpD-like"/>
    <property type="match status" value="1"/>
</dbReference>